<keyword evidence="4" id="KW-1185">Reference proteome</keyword>
<dbReference type="RefSeq" id="WP_209666581.1">
    <property type="nucleotide sequence ID" value="NZ_JAGGMS010000001.1"/>
</dbReference>
<feature type="domain" description="DUF6545" evidence="2">
    <location>
        <begin position="220"/>
        <end position="344"/>
    </location>
</feature>
<keyword evidence="1" id="KW-0472">Membrane</keyword>
<feature type="transmembrane region" description="Helical" evidence="1">
    <location>
        <begin position="93"/>
        <end position="113"/>
    </location>
</feature>
<feature type="transmembrane region" description="Helical" evidence="1">
    <location>
        <begin position="125"/>
        <end position="146"/>
    </location>
</feature>
<name>A0ABS4PVE5_9PSEU</name>
<dbReference type="NCBIfam" id="NF042915">
    <property type="entry name" value="MAB_1171c_fam"/>
    <property type="match status" value="1"/>
</dbReference>
<reference evidence="3 4" key="1">
    <citation type="submission" date="2021-03" db="EMBL/GenBank/DDBJ databases">
        <title>Sequencing the genomes of 1000 actinobacteria strains.</title>
        <authorList>
            <person name="Klenk H.-P."/>
        </authorList>
    </citation>
    <scope>NUCLEOTIDE SEQUENCE [LARGE SCALE GENOMIC DNA]</scope>
    <source>
        <strain evidence="3 4">DSM 45510</strain>
    </source>
</reference>
<dbReference type="Pfam" id="PF20182">
    <property type="entry name" value="DUF6545"/>
    <property type="match status" value="1"/>
</dbReference>
<dbReference type="InterPro" id="IPR046675">
    <property type="entry name" value="DUF6545"/>
</dbReference>
<evidence type="ECO:0000313" key="4">
    <source>
        <dbReference type="Proteomes" id="UP000741013"/>
    </source>
</evidence>
<feature type="transmembrane region" description="Helical" evidence="1">
    <location>
        <begin position="158"/>
        <end position="179"/>
    </location>
</feature>
<sequence length="353" mass="37575">MREGGPALLAWVVLLSRGRGGGLARRRARWVLLGLACSLTAQIPVVYAAIGDLAGVSHAARLVSHAGMVFTAWAGQEFMAGLTGRARGTRGQAWWAGGAFAVMCLLFVSLADIRPETPRVMEYCLVYAAAQLPALLAVIASGARYARETHDAVLRTGLRLIVAGTALSLLYLLNKSILAVTPRLDSAFPFGRTVLPSKVLPTTAYLLVLLGAALPAVTGWLHRHRLYRRLGPLWTALYRAEPSIALDPPRTPDALVVRGLRLRLYRRVIEIRDGLLALQPYRCPEVAARTRHAGAAATEAAVVAAALEARAGGATPLARPAGVAGGTDLAEDTEFLAQVSDAYRKLSTSCSCT</sequence>
<accession>A0ABS4PVE5</accession>
<feature type="transmembrane region" description="Helical" evidence="1">
    <location>
        <begin position="199"/>
        <end position="221"/>
    </location>
</feature>
<keyword evidence="1" id="KW-0812">Transmembrane</keyword>
<protein>
    <recommendedName>
        <fullName evidence="2">DUF6545 domain-containing protein</fullName>
    </recommendedName>
</protein>
<keyword evidence="1" id="KW-1133">Transmembrane helix</keyword>
<evidence type="ECO:0000313" key="3">
    <source>
        <dbReference type="EMBL" id="MBP2183404.1"/>
    </source>
</evidence>
<dbReference type="InterPro" id="IPR050039">
    <property type="entry name" value="MAB_1171c-like"/>
</dbReference>
<proteinExistence type="predicted"/>
<evidence type="ECO:0000259" key="2">
    <source>
        <dbReference type="Pfam" id="PF20182"/>
    </source>
</evidence>
<dbReference type="EMBL" id="JAGGMS010000001">
    <property type="protein sequence ID" value="MBP2183404.1"/>
    <property type="molecule type" value="Genomic_DNA"/>
</dbReference>
<feature type="transmembrane region" description="Helical" evidence="1">
    <location>
        <begin position="30"/>
        <end position="50"/>
    </location>
</feature>
<comment type="caution">
    <text evidence="3">The sequence shown here is derived from an EMBL/GenBank/DDBJ whole genome shotgun (WGS) entry which is preliminary data.</text>
</comment>
<evidence type="ECO:0000256" key="1">
    <source>
        <dbReference type="SAM" id="Phobius"/>
    </source>
</evidence>
<gene>
    <name evidence="3" type="ORF">JOM49_004930</name>
</gene>
<organism evidence="3 4">
    <name type="scientific">Amycolatopsis magusensis</name>
    <dbReference type="NCBI Taxonomy" id="882444"/>
    <lineage>
        <taxon>Bacteria</taxon>
        <taxon>Bacillati</taxon>
        <taxon>Actinomycetota</taxon>
        <taxon>Actinomycetes</taxon>
        <taxon>Pseudonocardiales</taxon>
        <taxon>Pseudonocardiaceae</taxon>
        <taxon>Amycolatopsis</taxon>
    </lineage>
</organism>
<dbReference type="Proteomes" id="UP000741013">
    <property type="component" value="Unassembled WGS sequence"/>
</dbReference>